<dbReference type="Pfam" id="PF05193">
    <property type="entry name" value="Peptidase_M16_C"/>
    <property type="match status" value="1"/>
</dbReference>
<dbReference type="InterPro" id="IPR011249">
    <property type="entry name" value="Metalloenz_LuxS/M16"/>
</dbReference>
<organism evidence="2">
    <name type="scientific">bioreactor metagenome</name>
    <dbReference type="NCBI Taxonomy" id="1076179"/>
    <lineage>
        <taxon>unclassified sequences</taxon>
        <taxon>metagenomes</taxon>
        <taxon>ecological metagenomes</taxon>
    </lineage>
</organism>
<dbReference type="GO" id="GO:0046872">
    <property type="term" value="F:metal ion binding"/>
    <property type="evidence" value="ECO:0007669"/>
    <property type="project" value="InterPro"/>
</dbReference>
<reference evidence="2" key="1">
    <citation type="submission" date="2019-08" db="EMBL/GenBank/DDBJ databases">
        <authorList>
            <person name="Kucharzyk K."/>
            <person name="Murdoch R.W."/>
            <person name="Higgins S."/>
            <person name="Loffler F."/>
        </authorList>
    </citation>
    <scope>NUCLEOTIDE SEQUENCE</scope>
</reference>
<name>A0A645CHW4_9ZZZZ</name>
<feature type="domain" description="Peptidase M16 C-terminal" evidence="1">
    <location>
        <begin position="2"/>
        <end position="108"/>
    </location>
</feature>
<dbReference type="InterPro" id="IPR007863">
    <property type="entry name" value="Peptidase_M16_C"/>
</dbReference>
<proteinExistence type="predicted"/>
<sequence length="182" mass="20264">MPVTQSHLVMGFRTGITTSDRDFRAFSLYNSVLGGSLTSKLFMNVREKLSLCYTVNSMPDAAKGIMRVYAGIDDKKFDAAYDEIMRQMKLISDADITDSELRESKNALINSLNSLPDNPGALASWFLPRILNGLFDETPLTVAEEIEALTKEEVVAVSSRVKLDTVYLMKPDGTVKPEEEEE</sequence>
<dbReference type="AlphaFoldDB" id="A0A645CHW4"/>
<evidence type="ECO:0000313" key="2">
    <source>
        <dbReference type="EMBL" id="MPM76543.1"/>
    </source>
</evidence>
<evidence type="ECO:0000259" key="1">
    <source>
        <dbReference type="Pfam" id="PF05193"/>
    </source>
</evidence>
<comment type="caution">
    <text evidence="2">The sequence shown here is derived from an EMBL/GenBank/DDBJ whole genome shotgun (WGS) entry which is preliminary data.</text>
</comment>
<protein>
    <recommendedName>
        <fullName evidence="1">Peptidase M16 C-terminal domain-containing protein</fullName>
    </recommendedName>
</protein>
<gene>
    <name evidence="2" type="ORF">SDC9_123541</name>
</gene>
<dbReference type="SUPFAM" id="SSF63411">
    <property type="entry name" value="LuxS/MPP-like metallohydrolase"/>
    <property type="match status" value="1"/>
</dbReference>
<accession>A0A645CHW4</accession>
<dbReference type="Gene3D" id="3.30.830.10">
    <property type="entry name" value="Metalloenzyme, LuxS/M16 peptidase-like"/>
    <property type="match status" value="1"/>
</dbReference>
<dbReference type="EMBL" id="VSSQ01027343">
    <property type="protein sequence ID" value="MPM76543.1"/>
    <property type="molecule type" value="Genomic_DNA"/>
</dbReference>